<proteinExistence type="predicted"/>
<reference evidence="1" key="1">
    <citation type="submission" date="2018-05" db="EMBL/GenBank/DDBJ databases">
        <authorList>
            <person name="Lanie J.A."/>
            <person name="Ng W.-L."/>
            <person name="Kazmierczak K.M."/>
            <person name="Andrzejewski T.M."/>
            <person name="Davidsen T.M."/>
            <person name="Wayne K.J."/>
            <person name="Tettelin H."/>
            <person name="Glass J.I."/>
            <person name="Rusch D."/>
            <person name="Podicherti R."/>
            <person name="Tsui H.-C.T."/>
            <person name="Winkler M.E."/>
        </authorList>
    </citation>
    <scope>NUCLEOTIDE SEQUENCE</scope>
</reference>
<accession>A0A382ZM84</accession>
<organism evidence="1">
    <name type="scientific">marine metagenome</name>
    <dbReference type="NCBI Taxonomy" id="408172"/>
    <lineage>
        <taxon>unclassified sequences</taxon>
        <taxon>metagenomes</taxon>
        <taxon>ecological metagenomes</taxon>
    </lineage>
</organism>
<dbReference type="EMBL" id="UINC01185115">
    <property type="protein sequence ID" value="SVD96667.1"/>
    <property type="molecule type" value="Genomic_DNA"/>
</dbReference>
<protein>
    <submittedName>
        <fullName evidence="1">Uncharacterized protein</fullName>
    </submittedName>
</protein>
<gene>
    <name evidence="1" type="ORF">METZ01_LOCUS449521</name>
</gene>
<name>A0A382ZM84_9ZZZZ</name>
<evidence type="ECO:0000313" key="1">
    <source>
        <dbReference type="EMBL" id="SVD96667.1"/>
    </source>
</evidence>
<dbReference type="AlphaFoldDB" id="A0A382ZM84"/>
<sequence>MTSSQPLGVGDIASNFTIPYCENGEGYFNLYDECNGAVNGGNYKVTWLTLFSSW</sequence>